<evidence type="ECO:0000256" key="3">
    <source>
        <dbReference type="ARBA" id="ARBA00022840"/>
    </source>
</evidence>
<dbReference type="InterPro" id="IPR000524">
    <property type="entry name" value="Tscrpt_reg_HTH_GntR"/>
</dbReference>
<organism evidence="12">
    <name type="scientific">Knufia peltigerae</name>
    <dbReference type="NCBI Taxonomy" id="1002370"/>
    <lineage>
        <taxon>Eukaryota</taxon>
        <taxon>Fungi</taxon>
        <taxon>Dikarya</taxon>
        <taxon>Ascomycota</taxon>
        <taxon>Pezizomycotina</taxon>
        <taxon>Eurotiomycetes</taxon>
        <taxon>Chaetothyriomycetidae</taxon>
        <taxon>Chaetothyriales</taxon>
        <taxon>Trichomeriaceae</taxon>
        <taxon>Knufia</taxon>
    </lineage>
</organism>
<dbReference type="InterPro" id="IPR003439">
    <property type="entry name" value="ABC_transporter-like_ATP-bd"/>
</dbReference>
<evidence type="ECO:0000256" key="1">
    <source>
        <dbReference type="ARBA" id="ARBA00022448"/>
    </source>
</evidence>
<comment type="caution">
    <text evidence="12">The sequence shown here is derived from an EMBL/GenBank/DDBJ whole genome shotgun (WGS) entry which is preliminary data.</text>
</comment>
<evidence type="ECO:0000313" key="12">
    <source>
        <dbReference type="EMBL" id="KAJ9633070.1"/>
    </source>
</evidence>
<dbReference type="Gene3D" id="1.10.10.10">
    <property type="entry name" value="Winged helix-like DNA-binding domain superfamily/Winged helix DNA-binding domain"/>
    <property type="match status" value="1"/>
</dbReference>
<evidence type="ECO:0000256" key="8">
    <source>
        <dbReference type="SAM" id="Phobius"/>
    </source>
</evidence>
<dbReference type="Gene3D" id="6.10.250.1220">
    <property type="match status" value="1"/>
</dbReference>
<dbReference type="GO" id="GO:0003677">
    <property type="term" value="F:DNA binding"/>
    <property type="evidence" value="ECO:0007669"/>
    <property type="project" value="UniProtKB-KW"/>
</dbReference>
<keyword evidence="9" id="KW-0732">Signal</keyword>
<keyword evidence="4" id="KW-0805">Transcription regulation</keyword>
<dbReference type="FunFam" id="1.10.10.10:FF:000280">
    <property type="entry name" value="Transcriptional regulator gntR family"/>
    <property type="match status" value="1"/>
</dbReference>
<dbReference type="SUPFAM" id="SSF46785">
    <property type="entry name" value="Winged helix' DNA-binding domain"/>
    <property type="match status" value="1"/>
</dbReference>
<dbReference type="SUPFAM" id="SSF52540">
    <property type="entry name" value="P-loop containing nucleoside triphosphate hydrolases"/>
    <property type="match status" value="1"/>
</dbReference>
<dbReference type="Gene3D" id="3.40.50.300">
    <property type="entry name" value="P-loop containing nucleotide triphosphate hydrolases"/>
    <property type="match status" value="1"/>
</dbReference>
<feature type="transmembrane region" description="Helical" evidence="8">
    <location>
        <begin position="692"/>
        <end position="713"/>
    </location>
</feature>
<dbReference type="InterPro" id="IPR003593">
    <property type="entry name" value="AAA+_ATPase"/>
</dbReference>
<dbReference type="AlphaFoldDB" id="A0AA38Y1X8"/>
<reference evidence="12" key="1">
    <citation type="submission" date="2022-10" db="EMBL/GenBank/DDBJ databases">
        <title>Culturing micro-colonial fungi from biological soil crusts in the Mojave desert and describing Neophaeococcomyces mojavensis, and introducing the new genera and species Taxawa tesnikishii.</title>
        <authorList>
            <person name="Kurbessoian T."/>
            <person name="Stajich J.E."/>
        </authorList>
    </citation>
    <scope>NUCLEOTIDE SEQUENCE</scope>
    <source>
        <strain evidence="12">TK_35</strain>
    </source>
</reference>
<keyword evidence="8" id="KW-0812">Transmembrane</keyword>
<feature type="domain" description="HTH gntR-type" evidence="11">
    <location>
        <begin position="79"/>
        <end position="147"/>
    </location>
</feature>
<feature type="signal peptide" evidence="9">
    <location>
        <begin position="1"/>
        <end position="35"/>
    </location>
</feature>
<feature type="transmembrane region" description="Helical" evidence="8">
    <location>
        <begin position="657"/>
        <end position="680"/>
    </location>
</feature>
<feature type="transmembrane region" description="Helical" evidence="8">
    <location>
        <begin position="606"/>
        <end position="637"/>
    </location>
</feature>
<proteinExistence type="predicted"/>
<feature type="transmembrane region" description="Helical" evidence="8">
    <location>
        <begin position="767"/>
        <end position="787"/>
    </location>
</feature>
<dbReference type="PANTHER" id="PTHR42939:SF1">
    <property type="entry name" value="ABC TRANSPORTER ATP-BINDING PROTEIN ALBC-RELATED"/>
    <property type="match status" value="1"/>
</dbReference>
<evidence type="ECO:0000256" key="5">
    <source>
        <dbReference type="ARBA" id="ARBA00023125"/>
    </source>
</evidence>
<evidence type="ECO:0000256" key="7">
    <source>
        <dbReference type="SAM" id="MobiDB-lite"/>
    </source>
</evidence>
<dbReference type="PANTHER" id="PTHR42939">
    <property type="entry name" value="ABC TRANSPORTER ATP-BINDING PROTEIN ALBC-RELATED"/>
    <property type="match status" value="1"/>
</dbReference>
<evidence type="ECO:0000256" key="2">
    <source>
        <dbReference type="ARBA" id="ARBA00022741"/>
    </source>
</evidence>
<accession>A0AA38Y1X8</accession>
<feature type="transmembrane region" description="Helical" evidence="8">
    <location>
        <begin position="484"/>
        <end position="510"/>
    </location>
</feature>
<dbReference type="SMART" id="SM00382">
    <property type="entry name" value="AAA"/>
    <property type="match status" value="1"/>
</dbReference>
<keyword evidence="1" id="KW-0813">Transport</keyword>
<gene>
    <name evidence="12" type="ORF">H2204_007215</name>
</gene>
<evidence type="ECO:0008006" key="13">
    <source>
        <dbReference type="Google" id="ProtNLM"/>
    </source>
</evidence>
<keyword evidence="6" id="KW-0804">Transcription</keyword>
<sequence>MNSRMRRSLAAPAVTAVSTLLVLVWLAMPAPPAASSPALSEDSTQDAAAPTAGNAAPSPSPPADPTELNMSDIQWSDGAPIYRQLKERVIAMMLDGILKPGDALPSVRQVAADYQLNPITVSRAYQELADEGLVEKRRGLGMFMTEQAATQLRSSERERFLNEEWPAVLERIQRLGLSLDEFPTTAVPSDAVITARGLRKAYKNTLALDNASFSIPAGRIIGLIGPNGAGKTTALKAVLGLTSVEGELSVLGRDPRAHRDDLMNDICFIADVAVLPRWLKVREAIDFVAGVHPRFDRTRCERFLANTKLQPKQRVRELSKGMIVQLHLALVMAIDAKVLVLDEPTLGLDILYRKEFYQRLLEDYFDEQKTIIVTTHQVEEIEHILTDVMFIRDGRIVLNAEMDEVGERYTELLVGADQLETARALKPIDERSQAFGKTVLLFDGVPRSQLASLGETRNAGLADLPAGTLRWLLKREYWENRGGFLYAPVIAGIVSLLMSGIGIGLGLFALHRAARDGGLHIDGENVNINGLDLAVLTRDINAKDMADLGNGLDLAMILTSSWPLIVLAFVVFFYCLGALYDDRRDRSILFWKSLPLSDTQTVLSKVFSALIVAPLIAIIASSLTLLVFMLVLCLVVVSHGGDAMQLIVGPANPMSLVLGMFVSIPVYALWALPTAGWLLLCSAWARSKPFLWAVMLPLFAGIIVSTTKLMHLFDLTTDWFWQHIVGRLLLGAMPGMDLLYRAGGGESRQDLDSIVALMSPAAQLKSLAMPGLWIGAAFGVVFIFIAIRLRKRAGEI</sequence>
<keyword evidence="2" id="KW-0547">Nucleotide-binding</keyword>
<keyword evidence="8" id="KW-0472">Membrane</keyword>
<dbReference type="GO" id="GO:0003700">
    <property type="term" value="F:DNA-binding transcription factor activity"/>
    <property type="evidence" value="ECO:0007669"/>
    <property type="project" value="InterPro"/>
</dbReference>
<dbReference type="SMART" id="SM00345">
    <property type="entry name" value="HTH_GNTR"/>
    <property type="match status" value="1"/>
</dbReference>
<keyword evidence="5" id="KW-0238">DNA-binding</keyword>
<dbReference type="GO" id="GO:0005524">
    <property type="term" value="F:ATP binding"/>
    <property type="evidence" value="ECO:0007669"/>
    <property type="project" value="UniProtKB-KW"/>
</dbReference>
<keyword evidence="8" id="KW-1133">Transmembrane helix</keyword>
<dbReference type="InterPro" id="IPR027417">
    <property type="entry name" value="P-loop_NTPase"/>
</dbReference>
<dbReference type="GO" id="GO:0016887">
    <property type="term" value="F:ATP hydrolysis activity"/>
    <property type="evidence" value="ECO:0007669"/>
    <property type="project" value="InterPro"/>
</dbReference>
<feature type="compositionally biased region" description="Low complexity" evidence="7">
    <location>
        <begin position="46"/>
        <end position="57"/>
    </location>
</feature>
<dbReference type="CDD" id="cd07377">
    <property type="entry name" value="WHTH_GntR"/>
    <property type="match status" value="1"/>
</dbReference>
<dbReference type="PROSITE" id="PS50949">
    <property type="entry name" value="HTH_GNTR"/>
    <property type="match status" value="1"/>
</dbReference>
<evidence type="ECO:0000259" key="10">
    <source>
        <dbReference type="PROSITE" id="PS50893"/>
    </source>
</evidence>
<evidence type="ECO:0000256" key="9">
    <source>
        <dbReference type="SAM" id="SignalP"/>
    </source>
</evidence>
<dbReference type="Pfam" id="PF00005">
    <property type="entry name" value="ABC_tran"/>
    <property type="match status" value="1"/>
</dbReference>
<dbReference type="InterPro" id="IPR036390">
    <property type="entry name" value="WH_DNA-bd_sf"/>
</dbReference>
<dbReference type="InterPro" id="IPR051782">
    <property type="entry name" value="ABC_Transporter_VariousFunc"/>
</dbReference>
<feature type="chain" id="PRO_5041396482" description="ABC transporter ATP-binding protein" evidence="9">
    <location>
        <begin position="36"/>
        <end position="796"/>
    </location>
</feature>
<feature type="domain" description="ABC transporter" evidence="10">
    <location>
        <begin position="193"/>
        <end position="418"/>
    </location>
</feature>
<evidence type="ECO:0000259" key="11">
    <source>
        <dbReference type="PROSITE" id="PS50949"/>
    </source>
</evidence>
<dbReference type="EMBL" id="JAPDRN010000049">
    <property type="protein sequence ID" value="KAJ9633070.1"/>
    <property type="molecule type" value="Genomic_DNA"/>
</dbReference>
<feature type="region of interest" description="Disordered" evidence="7">
    <location>
        <begin position="34"/>
        <end position="71"/>
    </location>
</feature>
<keyword evidence="3" id="KW-0067">ATP-binding</keyword>
<dbReference type="CDD" id="cd03230">
    <property type="entry name" value="ABC_DR_subfamily_A"/>
    <property type="match status" value="1"/>
</dbReference>
<feature type="transmembrane region" description="Helical" evidence="8">
    <location>
        <begin position="554"/>
        <end position="580"/>
    </location>
</feature>
<dbReference type="Pfam" id="PF00392">
    <property type="entry name" value="GntR"/>
    <property type="match status" value="1"/>
</dbReference>
<evidence type="ECO:0000256" key="6">
    <source>
        <dbReference type="ARBA" id="ARBA00023163"/>
    </source>
</evidence>
<protein>
    <recommendedName>
        <fullName evidence="13">ABC transporter ATP-binding protein</fullName>
    </recommendedName>
</protein>
<dbReference type="PROSITE" id="PS50893">
    <property type="entry name" value="ABC_TRANSPORTER_2"/>
    <property type="match status" value="1"/>
</dbReference>
<dbReference type="InterPro" id="IPR036388">
    <property type="entry name" value="WH-like_DNA-bd_sf"/>
</dbReference>
<name>A0AA38Y1X8_9EURO</name>
<evidence type="ECO:0000256" key="4">
    <source>
        <dbReference type="ARBA" id="ARBA00023015"/>
    </source>
</evidence>